<dbReference type="GO" id="GO:0005634">
    <property type="term" value="C:nucleus"/>
    <property type="evidence" value="ECO:0007669"/>
    <property type="project" value="UniProtKB-SubCell"/>
</dbReference>
<evidence type="ECO:0000256" key="1">
    <source>
        <dbReference type="ARBA" id="ARBA00004123"/>
    </source>
</evidence>
<keyword evidence="3" id="KW-0805">Transcription regulation</keyword>
<evidence type="ECO:0000256" key="7">
    <source>
        <dbReference type="SAM" id="Coils"/>
    </source>
</evidence>
<dbReference type="OrthoDB" id="6022300at2759"/>
<dbReference type="Gene3D" id="1.20.5.170">
    <property type="match status" value="1"/>
</dbReference>
<feature type="coiled-coil region" evidence="7">
    <location>
        <begin position="91"/>
        <end position="125"/>
    </location>
</feature>
<dbReference type="PANTHER" id="PTHR11988:SF55">
    <property type="entry name" value="BZIP DOMAIN-CONTAINING PROTEIN"/>
    <property type="match status" value="1"/>
</dbReference>
<evidence type="ECO:0000256" key="2">
    <source>
        <dbReference type="ARBA" id="ARBA00006079"/>
    </source>
</evidence>
<comment type="similarity">
    <text evidence="2">Belongs to the bZIP family. NFIL3 subfamily.</text>
</comment>
<dbReference type="FunFam" id="1.20.5.170:FF:000025">
    <property type="entry name" value="nuclear factor interleukin-3-regulated protein-like"/>
    <property type="match status" value="1"/>
</dbReference>
<keyword evidence="6" id="KW-0539">Nucleus</keyword>
<evidence type="ECO:0000256" key="8">
    <source>
        <dbReference type="SAM" id="MobiDB-lite"/>
    </source>
</evidence>
<dbReference type="InterPro" id="IPR046347">
    <property type="entry name" value="bZIP_sf"/>
</dbReference>
<evidence type="ECO:0000256" key="4">
    <source>
        <dbReference type="ARBA" id="ARBA00023125"/>
    </source>
</evidence>
<protein>
    <submittedName>
        <fullName evidence="10">D site-binding</fullName>
    </submittedName>
</protein>
<dbReference type="PANTHER" id="PTHR11988">
    <property type="entry name" value="THYROTROPH EMBRYONIC FACTOR RELATED"/>
    <property type="match status" value="1"/>
</dbReference>
<keyword evidence="11" id="KW-1185">Reference proteome</keyword>
<dbReference type="CDD" id="cd14695">
    <property type="entry name" value="bZIP_HLF"/>
    <property type="match status" value="1"/>
</dbReference>
<dbReference type="SUPFAM" id="SSF57959">
    <property type="entry name" value="Leucine zipper domain"/>
    <property type="match status" value="1"/>
</dbReference>
<comment type="subcellular location">
    <subcellularLocation>
        <location evidence="1">Nucleus</location>
    </subcellularLocation>
</comment>
<evidence type="ECO:0000256" key="6">
    <source>
        <dbReference type="ARBA" id="ARBA00023242"/>
    </source>
</evidence>
<proteinExistence type="inferred from homology"/>
<dbReference type="STRING" id="10195.A0A3M7RTS3"/>
<evidence type="ECO:0000313" key="10">
    <source>
        <dbReference type="EMBL" id="RNA26882.1"/>
    </source>
</evidence>
<evidence type="ECO:0000256" key="5">
    <source>
        <dbReference type="ARBA" id="ARBA00023163"/>
    </source>
</evidence>
<dbReference type="GO" id="GO:0000978">
    <property type="term" value="F:RNA polymerase II cis-regulatory region sequence-specific DNA binding"/>
    <property type="evidence" value="ECO:0007669"/>
    <property type="project" value="TreeGrafter"/>
</dbReference>
<comment type="caution">
    <text evidence="10">The sequence shown here is derived from an EMBL/GenBank/DDBJ whole genome shotgun (WGS) entry which is preliminary data.</text>
</comment>
<feature type="compositionally biased region" description="Low complexity" evidence="8">
    <location>
        <begin position="10"/>
        <end position="50"/>
    </location>
</feature>
<dbReference type="AlphaFoldDB" id="A0A3M7RTS3"/>
<evidence type="ECO:0000256" key="3">
    <source>
        <dbReference type="ARBA" id="ARBA00023015"/>
    </source>
</evidence>
<dbReference type="PROSITE" id="PS50217">
    <property type="entry name" value="BZIP"/>
    <property type="match status" value="1"/>
</dbReference>
<dbReference type="InterPro" id="IPR004827">
    <property type="entry name" value="bZIP"/>
</dbReference>
<feature type="domain" description="BZIP" evidence="9">
    <location>
        <begin position="59"/>
        <end position="122"/>
    </location>
</feature>
<evidence type="ECO:0000259" key="9">
    <source>
        <dbReference type="PROSITE" id="PS50217"/>
    </source>
</evidence>
<dbReference type="SMART" id="SM00338">
    <property type="entry name" value="BRLZ"/>
    <property type="match status" value="1"/>
</dbReference>
<accession>A0A3M7RTS3</accession>
<gene>
    <name evidence="10" type="ORF">BpHYR1_038692</name>
</gene>
<dbReference type="InterPro" id="IPR040223">
    <property type="entry name" value="PAR_bZIP"/>
</dbReference>
<dbReference type="GO" id="GO:0000981">
    <property type="term" value="F:DNA-binding transcription factor activity, RNA polymerase II-specific"/>
    <property type="evidence" value="ECO:0007669"/>
    <property type="project" value="TreeGrafter"/>
</dbReference>
<feature type="region of interest" description="Disordered" evidence="8">
    <location>
        <begin position="1"/>
        <end position="83"/>
    </location>
</feature>
<keyword evidence="5" id="KW-0804">Transcription</keyword>
<evidence type="ECO:0000313" key="11">
    <source>
        <dbReference type="Proteomes" id="UP000276133"/>
    </source>
</evidence>
<keyword evidence="7" id="KW-0175">Coiled coil</keyword>
<dbReference type="EMBL" id="REGN01002655">
    <property type="protein sequence ID" value="RNA26882.1"/>
    <property type="molecule type" value="Genomic_DNA"/>
</dbReference>
<name>A0A3M7RTS3_BRAPC</name>
<dbReference type="Pfam" id="PF07716">
    <property type="entry name" value="bZIP_2"/>
    <property type="match status" value="1"/>
</dbReference>
<organism evidence="10 11">
    <name type="scientific">Brachionus plicatilis</name>
    <name type="common">Marine rotifer</name>
    <name type="synonym">Brachionus muelleri</name>
    <dbReference type="NCBI Taxonomy" id="10195"/>
    <lineage>
        <taxon>Eukaryota</taxon>
        <taxon>Metazoa</taxon>
        <taxon>Spiralia</taxon>
        <taxon>Gnathifera</taxon>
        <taxon>Rotifera</taxon>
        <taxon>Eurotatoria</taxon>
        <taxon>Monogononta</taxon>
        <taxon>Pseudotrocha</taxon>
        <taxon>Ploima</taxon>
        <taxon>Brachionidae</taxon>
        <taxon>Brachionus</taxon>
    </lineage>
</organism>
<keyword evidence="4" id="KW-0238">DNA-binding</keyword>
<dbReference type="Proteomes" id="UP000276133">
    <property type="component" value="Unassembled WGS sequence"/>
</dbReference>
<sequence length="243" mass="26949">MSLASPSKPSTVSELSNSSMVSSSSSSTLDSSQFRGSTSGTRTRTRNTSTKPVSDQQKDGKYFERRKRNNVAAKKSRDARKQREDEIAIRASFLEKENSILKAQLQTLKDEAQQLRILLTQKKANQSMGGLMTSACASCSNCMGKQVAQTYVANLNPINNGYESETAINMVDQKMSTTAGQQNATNATGMYLGQANHGQQLNRLFNFFGPFCYRLFCFGYFKNDMPPKVATAEPYHKRCRTVP</sequence>
<reference evidence="10 11" key="1">
    <citation type="journal article" date="2018" name="Sci. Rep.">
        <title>Genomic signatures of local adaptation to the degree of environmental predictability in rotifers.</title>
        <authorList>
            <person name="Franch-Gras L."/>
            <person name="Hahn C."/>
            <person name="Garcia-Roger E.M."/>
            <person name="Carmona M.J."/>
            <person name="Serra M."/>
            <person name="Gomez A."/>
        </authorList>
    </citation>
    <scope>NUCLEOTIDE SEQUENCE [LARGE SCALE GENOMIC DNA]</scope>
    <source>
        <strain evidence="10">HYR1</strain>
    </source>
</reference>